<sequence>MYSMAILANRKGLPDRQAGTPSRQVIALNDEQTALTNTVCSTSIRAVREEEDRSNFQSRGVDPKASSHQQTRQRFIRIRQLQSCIGCSSERRARGASAFDAARDGSSSGTVHTLSGHARRGNRSAIAATRDGNYSGTDNRERSTGTAIRPVETTVVDVETVVIGNPEIVGQPLVDEEVTVVITLKEIEVVVLKMNDADLCIVQSRVRLYHSYQIRTP</sequence>
<accession>A0AA39J233</accession>
<feature type="region of interest" description="Disordered" evidence="1">
    <location>
        <begin position="99"/>
        <end position="146"/>
    </location>
</feature>
<gene>
    <name evidence="2" type="ORF">EV421DRAFT_1740712</name>
</gene>
<dbReference type="EMBL" id="JAUEPT010000069">
    <property type="protein sequence ID" value="KAK0434707.1"/>
    <property type="molecule type" value="Genomic_DNA"/>
</dbReference>
<keyword evidence="3" id="KW-1185">Reference proteome</keyword>
<dbReference type="AlphaFoldDB" id="A0AA39J233"/>
<reference evidence="2" key="1">
    <citation type="submission" date="2023-06" db="EMBL/GenBank/DDBJ databases">
        <authorList>
            <consortium name="Lawrence Berkeley National Laboratory"/>
            <person name="Ahrendt S."/>
            <person name="Sahu N."/>
            <person name="Indic B."/>
            <person name="Wong-Bajracharya J."/>
            <person name="Merenyi Z."/>
            <person name="Ke H.-M."/>
            <person name="Monk M."/>
            <person name="Kocsube S."/>
            <person name="Drula E."/>
            <person name="Lipzen A."/>
            <person name="Balint B."/>
            <person name="Henrissat B."/>
            <person name="Andreopoulos B."/>
            <person name="Martin F.M."/>
            <person name="Harder C.B."/>
            <person name="Rigling D."/>
            <person name="Ford K.L."/>
            <person name="Foster G.D."/>
            <person name="Pangilinan J."/>
            <person name="Papanicolaou A."/>
            <person name="Barry K."/>
            <person name="LaButti K."/>
            <person name="Viragh M."/>
            <person name="Koriabine M."/>
            <person name="Yan M."/>
            <person name="Riley R."/>
            <person name="Champramary S."/>
            <person name="Plett K.L."/>
            <person name="Tsai I.J."/>
            <person name="Slot J."/>
            <person name="Sipos G."/>
            <person name="Plett J."/>
            <person name="Nagy L.G."/>
            <person name="Grigoriev I.V."/>
        </authorList>
    </citation>
    <scope>NUCLEOTIDE SEQUENCE</scope>
    <source>
        <strain evidence="2">FPL87.14</strain>
    </source>
</reference>
<evidence type="ECO:0000256" key="1">
    <source>
        <dbReference type="SAM" id="MobiDB-lite"/>
    </source>
</evidence>
<organism evidence="2 3">
    <name type="scientific">Armillaria borealis</name>
    <dbReference type="NCBI Taxonomy" id="47425"/>
    <lineage>
        <taxon>Eukaryota</taxon>
        <taxon>Fungi</taxon>
        <taxon>Dikarya</taxon>
        <taxon>Basidiomycota</taxon>
        <taxon>Agaricomycotina</taxon>
        <taxon>Agaricomycetes</taxon>
        <taxon>Agaricomycetidae</taxon>
        <taxon>Agaricales</taxon>
        <taxon>Marasmiineae</taxon>
        <taxon>Physalacriaceae</taxon>
        <taxon>Armillaria</taxon>
    </lineage>
</organism>
<evidence type="ECO:0000313" key="3">
    <source>
        <dbReference type="Proteomes" id="UP001175226"/>
    </source>
</evidence>
<comment type="caution">
    <text evidence="2">The sequence shown here is derived from an EMBL/GenBank/DDBJ whole genome shotgun (WGS) entry which is preliminary data.</text>
</comment>
<feature type="region of interest" description="Disordered" evidence="1">
    <location>
        <begin position="48"/>
        <end position="72"/>
    </location>
</feature>
<name>A0AA39J233_9AGAR</name>
<proteinExistence type="predicted"/>
<protein>
    <submittedName>
        <fullName evidence="2">Uncharacterized protein</fullName>
    </submittedName>
</protein>
<dbReference type="Proteomes" id="UP001175226">
    <property type="component" value="Unassembled WGS sequence"/>
</dbReference>
<evidence type="ECO:0000313" key="2">
    <source>
        <dbReference type="EMBL" id="KAK0434707.1"/>
    </source>
</evidence>